<dbReference type="EMBL" id="VSSQ01049731">
    <property type="protein sequence ID" value="MPN03810.1"/>
    <property type="molecule type" value="Genomic_DNA"/>
</dbReference>
<reference evidence="1" key="1">
    <citation type="submission" date="2019-08" db="EMBL/GenBank/DDBJ databases">
        <authorList>
            <person name="Kucharzyk K."/>
            <person name="Murdoch R.W."/>
            <person name="Higgins S."/>
            <person name="Loffler F."/>
        </authorList>
    </citation>
    <scope>NUCLEOTIDE SEQUENCE</scope>
</reference>
<name>A0A645ER43_9ZZZZ</name>
<organism evidence="1">
    <name type="scientific">bioreactor metagenome</name>
    <dbReference type="NCBI Taxonomy" id="1076179"/>
    <lineage>
        <taxon>unclassified sequences</taxon>
        <taxon>metagenomes</taxon>
        <taxon>ecological metagenomes</taxon>
    </lineage>
</organism>
<gene>
    <name evidence="1" type="ORF">SDC9_151044</name>
</gene>
<sequence>MQFRHQRGSAEHQHIGGEKFIPELGHAVLAGGADHIDERAFALAVVVLRIGKHLGGGSIARKPPIVSDSERRFFDHAFDEIGRGVMAQRAVELNFNRQIPGQLRGIDRRNDRRAADIARRHPVSRGQIAQHRIAAFPGKGGQGIQKHQLPRNQPAVARRPAGIPPEGWCGKVDPGINAVRQGTSRH</sequence>
<protein>
    <submittedName>
        <fullName evidence="1">Uncharacterized protein</fullName>
    </submittedName>
</protein>
<dbReference type="AlphaFoldDB" id="A0A645ER43"/>
<comment type="caution">
    <text evidence="1">The sequence shown here is derived from an EMBL/GenBank/DDBJ whole genome shotgun (WGS) entry which is preliminary data.</text>
</comment>
<evidence type="ECO:0000313" key="1">
    <source>
        <dbReference type="EMBL" id="MPN03810.1"/>
    </source>
</evidence>
<accession>A0A645ER43</accession>
<proteinExistence type="predicted"/>